<evidence type="ECO:0000259" key="2">
    <source>
        <dbReference type="Pfam" id="PF20253"/>
    </source>
</evidence>
<gene>
    <name evidence="3" type="ORF">QQX98_001008</name>
</gene>
<feature type="region of interest" description="Disordered" evidence="1">
    <location>
        <begin position="837"/>
        <end position="863"/>
    </location>
</feature>
<feature type="region of interest" description="Disordered" evidence="1">
    <location>
        <begin position="39"/>
        <end position="69"/>
    </location>
</feature>
<protein>
    <recommendedName>
        <fullName evidence="2">DUF6604 domain-containing protein</fullName>
    </recommendedName>
</protein>
<dbReference type="EMBL" id="JAZAVJ010000009">
    <property type="protein sequence ID" value="KAK7423550.1"/>
    <property type="molecule type" value="Genomic_DNA"/>
</dbReference>
<dbReference type="Pfam" id="PF20253">
    <property type="entry name" value="DUF6604"/>
    <property type="match status" value="1"/>
</dbReference>
<feature type="compositionally biased region" description="Basic residues" evidence="1">
    <location>
        <begin position="690"/>
        <end position="704"/>
    </location>
</feature>
<accession>A0ABR1HQP4</accession>
<feature type="compositionally biased region" description="Acidic residues" evidence="1">
    <location>
        <begin position="854"/>
        <end position="863"/>
    </location>
</feature>
<sequence length="863" mass="96350">MLPKSLVSVYQDYKKDTNSVASWLATTAKACGYPLDLLSKEPPKPKTSGRLKGKARTGGKAKGKAPAKPAPKTVSAHIIAIKDFVPLAECIAGSKDVVQIPYAFDRALTRVIAVRASFGAKLSKLGAMPDAESDSKHSHFVGVLEKVRGLLQPLVSTTAAASTAAASTDPVETLNKFSGLAVHEPSEVFLDAPDIERPEKTVQEKVVYEAEPPQSLEDALVAFEMMLDDLKNIRDFISNIWSDLSDETNGQFIDPAAVAIATNTGIDFARNLIDGMLPVFEDHGGIFEMCQQYFTSVLDREGFSPEDVVIGVHEEQKHEFYDLGSACYFNAGVIINALADAPLQSHVPIYGDNEFGVYDPESDRGGMTVQEKVMQDHLLLTELFMEALTIVHHVPDYPIVDEFIRGVKEFHETRKVPFFLIFAAQITLDILYVVRDHAETAVTTLFKRLKKMKFILEENIEFHENLKRPRWSSHNEKALKSSLQRFMEDPLHKAKARIKGRRLMQSIRKHRLLRRSPIVTGLALYHFRAAMYDIGIALTNVWATLTLPAHLYNAARVRGSTSCVWYDMELLIQKYGEEQFFVGGRPTNPADCLTRFLLQTGVSASAFANRGREPLGSMPNVSKLSRAGPRLLKHGATVSRIFQDRYGRNSGAINWTPESIKEILGRSQVGKREVDGVTLAGRTGTSPKPQQRRTAHRANPRHKRTEVADDRRFSAGELLSSLVLAMQAEVAEFAFPYLLMHMLTWRMLGIIDRQSGDLSVNFGPEYLLASEWELPFKLCNFLYLDRPEDCNVWRLVGMAFDEFDAIKVSSAAIRGLGDLSGLKLEIPGYFGIEDVVSEGSDEKDKEDHEHYEDEKDGEDEEKN</sequence>
<dbReference type="InterPro" id="IPR046539">
    <property type="entry name" value="DUF6604"/>
</dbReference>
<name>A0ABR1HQP4_9HYPO</name>
<feature type="region of interest" description="Disordered" evidence="1">
    <location>
        <begin position="679"/>
        <end position="707"/>
    </location>
</feature>
<feature type="domain" description="DUF6604" evidence="2">
    <location>
        <begin position="11"/>
        <end position="276"/>
    </location>
</feature>
<reference evidence="3 4" key="1">
    <citation type="journal article" date="2025" name="Microbiol. Resour. Announc.">
        <title>Draft genome sequences for Neonectria magnoliae and Neonectria punicea, canker pathogens of Liriodendron tulipifera and Acer saccharum in West Virginia.</title>
        <authorList>
            <person name="Petronek H.M."/>
            <person name="Kasson M.T."/>
            <person name="Metheny A.M."/>
            <person name="Stauder C.M."/>
            <person name="Lovett B."/>
            <person name="Lynch S.C."/>
            <person name="Garnas J.R."/>
            <person name="Kasson L.R."/>
            <person name="Stajich J.E."/>
        </authorList>
    </citation>
    <scope>NUCLEOTIDE SEQUENCE [LARGE SCALE GENOMIC DNA]</scope>
    <source>
        <strain evidence="3 4">NRRL 64653</strain>
    </source>
</reference>
<dbReference type="Proteomes" id="UP001498476">
    <property type="component" value="Unassembled WGS sequence"/>
</dbReference>
<feature type="compositionally biased region" description="Basic and acidic residues" evidence="1">
    <location>
        <begin position="840"/>
        <end position="853"/>
    </location>
</feature>
<evidence type="ECO:0000313" key="4">
    <source>
        <dbReference type="Proteomes" id="UP001498476"/>
    </source>
</evidence>
<evidence type="ECO:0000256" key="1">
    <source>
        <dbReference type="SAM" id="MobiDB-lite"/>
    </source>
</evidence>
<evidence type="ECO:0000313" key="3">
    <source>
        <dbReference type="EMBL" id="KAK7423550.1"/>
    </source>
</evidence>
<keyword evidence="4" id="KW-1185">Reference proteome</keyword>
<feature type="compositionally biased region" description="Basic residues" evidence="1">
    <location>
        <begin position="47"/>
        <end position="65"/>
    </location>
</feature>
<organism evidence="3 4">
    <name type="scientific">Neonectria punicea</name>
    <dbReference type="NCBI Taxonomy" id="979145"/>
    <lineage>
        <taxon>Eukaryota</taxon>
        <taxon>Fungi</taxon>
        <taxon>Dikarya</taxon>
        <taxon>Ascomycota</taxon>
        <taxon>Pezizomycotina</taxon>
        <taxon>Sordariomycetes</taxon>
        <taxon>Hypocreomycetidae</taxon>
        <taxon>Hypocreales</taxon>
        <taxon>Nectriaceae</taxon>
        <taxon>Neonectria</taxon>
    </lineage>
</organism>
<dbReference type="PANTHER" id="PTHR38795">
    <property type="entry name" value="DUF6604 DOMAIN-CONTAINING PROTEIN"/>
    <property type="match status" value="1"/>
</dbReference>
<dbReference type="PANTHER" id="PTHR38795:SF1">
    <property type="entry name" value="DUF6604 DOMAIN-CONTAINING PROTEIN"/>
    <property type="match status" value="1"/>
</dbReference>
<proteinExistence type="predicted"/>
<comment type="caution">
    <text evidence="3">The sequence shown here is derived from an EMBL/GenBank/DDBJ whole genome shotgun (WGS) entry which is preliminary data.</text>
</comment>